<dbReference type="AlphaFoldDB" id="A0A498C5H4"/>
<dbReference type="Proteomes" id="UP000275461">
    <property type="component" value="Unassembled WGS sequence"/>
</dbReference>
<evidence type="ECO:0000313" key="1">
    <source>
        <dbReference type="EMBL" id="RLK50533.1"/>
    </source>
</evidence>
<comment type="caution">
    <text evidence="1">The sequence shown here is derived from an EMBL/GenBank/DDBJ whole genome shotgun (WGS) entry which is preliminary data.</text>
</comment>
<evidence type="ECO:0000313" key="2">
    <source>
        <dbReference type="Proteomes" id="UP000275461"/>
    </source>
</evidence>
<sequence length="119" mass="13370">MYTALICPCYADGIEQEAKRHGGFVARGLMAHHPAQPDATSNWVFALLPGEPPEAGEVIPLAADDVIRSLEAERERYQVMARQHPDTLWQEAIRALDEMLDRLYRNQTHTHQPPVAQTA</sequence>
<reference evidence="1 2" key="1">
    <citation type="submission" date="2018-10" db="EMBL/GenBank/DDBJ databases">
        <title>Genomic Encyclopedia of Type Strains, Phase IV (KMG-IV): sequencing the most valuable type-strain genomes for metagenomic binning, comparative biology and taxonomic classification.</title>
        <authorList>
            <person name="Goeker M."/>
        </authorList>
    </citation>
    <scope>NUCLEOTIDE SEQUENCE [LARGE SCALE GENOMIC DNA]</scope>
    <source>
        <strain evidence="1 2">DSM 12769</strain>
    </source>
</reference>
<proteinExistence type="predicted"/>
<name>A0A498C5H4_9GAMM</name>
<accession>A0A498C5H4</accession>
<keyword evidence="2" id="KW-1185">Reference proteome</keyword>
<dbReference type="OrthoDB" id="5796581at2"/>
<gene>
    <name evidence="1" type="ORF">DFR31_0435</name>
</gene>
<dbReference type="EMBL" id="RCDA01000001">
    <property type="protein sequence ID" value="RLK50533.1"/>
    <property type="molecule type" value="Genomic_DNA"/>
</dbReference>
<organism evidence="1 2">
    <name type="scientific">Alkalispirillum mobile</name>
    <dbReference type="NCBI Taxonomy" id="85925"/>
    <lineage>
        <taxon>Bacteria</taxon>
        <taxon>Pseudomonadati</taxon>
        <taxon>Pseudomonadota</taxon>
        <taxon>Gammaproteobacteria</taxon>
        <taxon>Chromatiales</taxon>
        <taxon>Ectothiorhodospiraceae</taxon>
        <taxon>Alkalispirillum</taxon>
    </lineage>
</organism>
<dbReference type="RefSeq" id="WP_121441019.1">
    <property type="nucleotide sequence ID" value="NZ_RCDA01000001.1"/>
</dbReference>
<protein>
    <submittedName>
        <fullName evidence="1">Uncharacterized protein</fullName>
    </submittedName>
</protein>